<evidence type="ECO:0000313" key="2">
    <source>
        <dbReference type="EMBL" id="KAF9480596.1"/>
    </source>
</evidence>
<keyword evidence="3" id="KW-1185">Reference proteome</keyword>
<evidence type="ECO:0000313" key="3">
    <source>
        <dbReference type="Proteomes" id="UP000807469"/>
    </source>
</evidence>
<feature type="compositionally biased region" description="Low complexity" evidence="1">
    <location>
        <begin position="69"/>
        <end position="84"/>
    </location>
</feature>
<sequence length="172" mass="18101">MPLRASALTLPMPTQTLSGFSIHTSSPERSSTPFPESAGSDRFDYPFPTTQTQTSSHNQSPPPCASHVLPSPSFGLPPTSLLPSPSSPWPSPVSMTPPMHTPRPLHPVHRSGFLSPRSGPSSPVSSIPTAHAHRSSHAHATTPARLCAQASANAPMPPSLARKMGFSPLPRA</sequence>
<dbReference type="Proteomes" id="UP000807469">
    <property type="component" value="Unassembled WGS sequence"/>
</dbReference>
<feature type="compositionally biased region" description="Polar residues" evidence="1">
    <location>
        <begin position="12"/>
        <end position="34"/>
    </location>
</feature>
<organism evidence="2 3">
    <name type="scientific">Pholiota conissans</name>
    <dbReference type="NCBI Taxonomy" id="109636"/>
    <lineage>
        <taxon>Eukaryota</taxon>
        <taxon>Fungi</taxon>
        <taxon>Dikarya</taxon>
        <taxon>Basidiomycota</taxon>
        <taxon>Agaricomycotina</taxon>
        <taxon>Agaricomycetes</taxon>
        <taxon>Agaricomycetidae</taxon>
        <taxon>Agaricales</taxon>
        <taxon>Agaricineae</taxon>
        <taxon>Strophariaceae</taxon>
        <taxon>Pholiota</taxon>
    </lineage>
</organism>
<dbReference type="AlphaFoldDB" id="A0A9P5Z4B7"/>
<name>A0A9P5Z4B7_9AGAR</name>
<feature type="compositionally biased region" description="Low complexity" evidence="1">
    <location>
        <begin position="48"/>
        <end position="59"/>
    </location>
</feature>
<dbReference type="OrthoDB" id="10653928at2759"/>
<feature type="region of interest" description="Disordered" evidence="1">
    <location>
        <begin position="1"/>
        <end position="172"/>
    </location>
</feature>
<evidence type="ECO:0000256" key="1">
    <source>
        <dbReference type="SAM" id="MobiDB-lite"/>
    </source>
</evidence>
<proteinExistence type="predicted"/>
<gene>
    <name evidence="2" type="ORF">BDN70DRAFT_931615</name>
</gene>
<comment type="caution">
    <text evidence="2">The sequence shown here is derived from an EMBL/GenBank/DDBJ whole genome shotgun (WGS) entry which is preliminary data.</text>
</comment>
<feature type="compositionally biased region" description="Low complexity" evidence="1">
    <location>
        <begin position="115"/>
        <end position="130"/>
    </location>
</feature>
<reference evidence="2" key="1">
    <citation type="submission" date="2020-11" db="EMBL/GenBank/DDBJ databases">
        <authorList>
            <consortium name="DOE Joint Genome Institute"/>
            <person name="Ahrendt S."/>
            <person name="Riley R."/>
            <person name="Andreopoulos W."/>
            <person name="Labutti K."/>
            <person name="Pangilinan J."/>
            <person name="Ruiz-Duenas F.J."/>
            <person name="Barrasa J.M."/>
            <person name="Sanchez-Garcia M."/>
            <person name="Camarero S."/>
            <person name="Miyauchi S."/>
            <person name="Serrano A."/>
            <person name="Linde D."/>
            <person name="Babiker R."/>
            <person name="Drula E."/>
            <person name="Ayuso-Fernandez I."/>
            <person name="Pacheco R."/>
            <person name="Padilla G."/>
            <person name="Ferreira P."/>
            <person name="Barriuso J."/>
            <person name="Kellner H."/>
            <person name="Castanera R."/>
            <person name="Alfaro M."/>
            <person name="Ramirez L."/>
            <person name="Pisabarro A.G."/>
            <person name="Kuo A."/>
            <person name="Tritt A."/>
            <person name="Lipzen A."/>
            <person name="He G."/>
            <person name="Yan M."/>
            <person name="Ng V."/>
            <person name="Cullen D."/>
            <person name="Martin F."/>
            <person name="Rosso M.-N."/>
            <person name="Henrissat B."/>
            <person name="Hibbett D."/>
            <person name="Martinez A.T."/>
            <person name="Grigoriev I.V."/>
        </authorList>
    </citation>
    <scope>NUCLEOTIDE SEQUENCE</scope>
    <source>
        <strain evidence="2">CIRM-BRFM 674</strain>
    </source>
</reference>
<protein>
    <submittedName>
        <fullName evidence="2">Uncharacterized protein</fullName>
    </submittedName>
</protein>
<dbReference type="EMBL" id="MU155192">
    <property type="protein sequence ID" value="KAF9480596.1"/>
    <property type="molecule type" value="Genomic_DNA"/>
</dbReference>
<accession>A0A9P5Z4B7</accession>